<dbReference type="RefSeq" id="WP_160374464.1">
    <property type="nucleotide sequence ID" value="NZ_WSTB01000004.1"/>
</dbReference>
<dbReference type="AlphaFoldDB" id="A0A6I4NJ14"/>
<evidence type="ECO:0000313" key="2">
    <source>
        <dbReference type="EMBL" id="MWB94486.1"/>
    </source>
</evidence>
<feature type="domain" description="Polysaccharide pyruvyl transferase" evidence="1">
    <location>
        <begin position="177"/>
        <end position="230"/>
    </location>
</feature>
<accession>A0A6I4NJ14</accession>
<organism evidence="2 3">
    <name type="scientific">Flavobacterium hydrocarbonoxydans</name>
    <dbReference type="NCBI Taxonomy" id="2683249"/>
    <lineage>
        <taxon>Bacteria</taxon>
        <taxon>Pseudomonadati</taxon>
        <taxon>Bacteroidota</taxon>
        <taxon>Flavobacteriia</taxon>
        <taxon>Flavobacteriales</taxon>
        <taxon>Flavobacteriaceae</taxon>
        <taxon>Flavobacterium</taxon>
    </lineage>
</organism>
<dbReference type="Proteomes" id="UP000471501">
    <property type="component" value="Unassembled WGS sequence"/>
</dbReference>
<name>A0A6I4NJ14_9FLAO</name>
<evidence type="ECO:0000259" key="1">
    <source>
        <dbReference type="Pfam" id="PF04230"/>
    </source>
</evidence>
<dbReference type="EMBL" id="WSTB01000004">
    <property type="protein sequence ID" value="MWB94486.1"/>
    <property type="molecule type" value="Genomic_DNA"/>
</dbReference>
<proteinExistence type="predicted"/>
<gene>
    <name evidence="2" type="ORF">GON26_08930</name>
</gene>
<comment type="caution">
    <text evidence="2">The sequence shown here is derived from an EMBL/GenBank/DDBJ whole genome shotgun (WGS) entry which is preliminary data.</text>
</comment>
<protein>
    <recommendedName>
        <fullName evidence="1">Polysaccharide pyruvyl transferase domain-containing protein</fullName>
    </recommendedName>
</protein>
<dbReference type="Pfam" id="PF04230">
    <property type="entry name" value="PS_pyruv_trans"/>
    <property type="match status" value="1"/>
</dbReference>
<reference evidence="2 3" key="1">
    <citation type="submission" date="2019-12" db="EMBL/GenBank/DDBJ databases">
        <authorList>
            <person name="Kim Y.S."/>
        </authorList>
    </citation>
    <scope>NUCLEOTIDE SEQUENCE [LARGE SCALE GENOMIC DNA]</scope>
    <source>
        <strain evidence="2 3">GA093</strain>
    </source>
</reference>
<dbReference type="InterPro" id="IPR007345">
    <property type="entry name" value="Polysacch_pyruvyl_Trfase"/>
</dbReference>
<keyword evidence="3" id="KW-1185">Reference proteome</keyword>
<sequence>MRKQIIEFALDKSTLKSKSIVNVHRLNTHNSGDLMCAPYLYFDELKGYDKLDILDYKLHNPSKIVNWVKELLENDVVLGGGGLLDRHSFEESIAFLNILMKKGRKVVPWGVGHNNPSFTASDTFYKQIAEFKLIGIRDDNILGTDWVPCVSCMNPVFDHNYEVKFDVGIIGHENITIGNFDGLPYIPNNSKFEDLIQFIGSVETVVTNSYHAMYWGMLMKKKVIVIPNSSKMFSFKYKVPICNDITRFKDYLNKTIVYDELLQECREANSKFSHKVFDFLNL</sequence>
<evidence type="ECO:0000313" key="3">
    <source>
        <dbReference type="Proteomes" id="UP000471501"/>
    </source>
</evidence>